<protein>
    <submittedName>
        <fullName evidence="1">Uncharacterized protein</fullName>
    </submittedName>
</protein>
<name>A0A0N7G2E2_9VIRU</name>
<dbReference type="EMBL" id="KT428292">
    <property type="protein sequence ID" value="ALH06880.1"/>
    <property type="molecule type" value="Genomic_DNA"/>
</dbReference>
<sequence length="136" mass="14912">MQVKKEIVSPLAGVFCQNAVAPCPKSFATHGLYGVDSRPAPELGFPQTWPLTRVWEGVGKGGVGANIYSCQFAQDGTARYHLSSELVPLGTTLYANQGCNAYSYKPWPFTNRVTTENRQIVGPEERPGALMCLRQY</sequence>
<organism evidence="1 2">
    <name type="scientific">Port-miou virus</name>
    <dbReference type="NCBI Taxonomy" id="1733873"/>
    <lineage>
        <taxon>Viruses</taxon>
        <taxon>Varidnaviria</taxon>
        <taxon>Bamfordvirae</taxon>
        <taxon>Nucleocytoviricota</taxon>
        <taxon>Megaviricetes</taxon>
        <taxon>Pimascovirales</taxon>
        <taxon>Pimascovirales incertae sedis</taxon>
        <taxon>Marseilleviridae</taxon>
        <taxon>Losannavirus</taxon>
        <taxon>Losannavirus lausannense</taxon>
        <taxon>Lausannevirus</taxon>
    </lineage>
</organism>
<accession>A0A0N7G2E2</accession>
<evidence type="ECO:0000313" key="2">
    <source>
        <dbReference type="Proteomes" id="UP000319438"/>
    </source>
</evidence>
<evidence type="ECO:0000313" key="1">
    <source>
        <dbReference type="EMBL" id="ALH06880.1"/>
    </source>
</evidence>
<proteinExistence type="predicted"/>
<gene>
    <name evidence="1" type="ORF">PMV_182</name>
</gene>
<reference evidence="1" key="1">
    <citation type="journal article" date="2015" name="Genome Announc.">
        <title>Complete Genome Sequence of a New Member of the Marseilleviridae Recovered from the Brackish Submarine Spring in the Cassis Port-Miou Calanque, France.</title>
        <authorList>
            <person name="Doutre G."/>
            <person name="Arfib B."/>
            <person name="Rochette P."/>
            <person name="Claverie J.M."/>
            <person name="Bonin P."/>
            <person name="Abergel C."/>
        </authorList>
    </citation>
    <scope>NUCLEOTIDE SEQUENCE [LARGE SCALE GENOMIC DNA]</scope>
    <source>
        <strain evidence="1">1</strain>
    </source>
</reference>
<dbReference type="Proteomes" id="UP000319438">
    <property type="component" value="Segment"/>
</dbReference>